<dbReference type="Proteomes" id="UP000515955">
    <property type="component" value="Chromosome"/>
</dbReference>
<sequence length="336" mass="36568">MSIAKDRQAAQAHKLGIVVIGRNEGERLARCLKSLAPLDVPIVYADSSSTDDSVSLARAAGVTVVQLSAREVPLNAARGRNAGFEALQRQMPDVAFVQFIDGDCLIEEGWISTGLDHLSANPKSAVACGRRREAQPDASFYNRLADEEWATPVGRAQECGGDSIMRVAALDEVGLFDPGLTAGEEPELCSRLRGAGWEIWRLDAAMTVHDMAMFRIGQWFRRARRSGYGYAQAYRRTRRSNRPLYGVQLRSAVLWAALLPAATIILTLVSGRIGALLPLPIIYLMQIARMAAHRGIGSFDSWRYAALMLLSKGPELVGAIEGFAGEARRKQSGQGS</sequence>
<evidence type="ECO:0000256" key="1">
    <source>
        <dbReference type="SAM" id="Phobius"/>
    </source>
</evidence>
<keyword evidence="3" id="KW-0808">Transferase</keyword>
<keyword evidence="1" id="KW-1133">Transmembrane helix</keyword>
<dbReference type="Gene3D" id="3.90.550.10">
    <property type="entry name" value="Spore Coat Polysaccharide Biosynthesis Protein SpsA, Chain A"/>
    <property type="match status" value="1"/>
</dbReference>
<dbReference type="EMBL" id="CP060717">
    <property type="protein sequence ID" value="QNN65316.1"/>
    <property type="molecule type" value="Genomic_DNA"/>
</dbReference>
<evidence type="ECO:0000313" key="3">
    <source>
        <dbReference type="EMBL" id="QNN65316.1"/>
    </source>
</evidence>
<name>A0A7G9SBU1_9SPHN</name>
<dbReference type="Pfam" id="PF00535">
    <property type="entry name" value="Glycos_transf_2"/>
    <property type="match status" value="1"/>
</dbReference>
<dbReference type="AlphaFoldDB" id="A0A7G9SBU1"/>
<dbReference type="RefSeq" id="WP_187542308.1">
    <property type="nucleotide sequence ID" value="NZ_CP060717.1"/>
</dbReference>
<keyword evidence="1" id="KW-0472">Membrane</keyword>
<dbReference type="GO" id="GO:0016740">
    <property type="term" value="F:transferase activity"/>
    <property type="evidence" value="ECO:0007669"/>
    <property type="project" value="UniProtKB-KW"/>
</dbReference>
<keyword evidence="4" id="KW-1185">Reference proteome</keyword>
<dbReference type="PANTHER" id="PTHR43646:SF6">
    <property type="entry name" value="PRE-MYCOFACTOCIN GLYCOSYLTRANSFERASE"/>
    <property type="match status" value="1"/>
</dbReference>
<dbReference type="KEGG" id="srhi:H9L12_01375"/>
<gene>
    <name evidence="3" type="ORF">H9L12_01375</name>
</gene>
<dbReference type="InterPro" id="IPR029044">
    <property type="entry name" value="Nucleotide-diphossugar_trans"/>
</dbReference>
<proteinExistence type="predicted"/>
<protein>
    <submittedName>
        <fullName evidence="3">Glycosyltransferase</fullName>
    </submittedName>
</protein>
<feature type="transmembrane region" description="Helical" evidence="1">
    <location>
        <begin position="252"/>
        <end position="285"/>
    </location>
</feature>
<dbReference type="InterPro" id="IPR001173">
    <property type="entry name" value="Glyco_trans_2-like"/>
</dbReference>
<evidence type="ECO:0000313" key="4">
    <source>
        <dbReference type="Proteomes" id="UP000515955"/>
    </source>
</evidence>
<evidence type="ECO:0000259" key="2">
    <source>
        <dbReference type="Pfam" id="PF00535"/>
    </source>
</evidence>
<reference evidence="3 4" key="1">
    <citation type="submission" date="2020-08" db="EMBL/GenBank/DDBJ databases">
        <title>Genome sequence of Sphingomonas rhizophila KACC 19189T.</title>
        <authorList>
            <person name="Hyun D.-W."/>
            <person name="Bae J.-W."/>
        </authorList>
    </citation>
    <scope>NUCLEOTIDE SEQUENCE [LARGE SCALE GENOMIC DNA]</scope>
    <source>
        <strain evidence="3 4">KACC 19189</strain>
    </source>
</reference>
<accession>A0A7G9SBU1</accession>
<dbReference type="SUPFAM" id="SSF53448">
    <property type="entry name" value="Nucleotide-diphospho-sugar transferases"/>
    <property type="match status" value="1"/>
</dbReference>
<keyword evidence="1" id="KW-0812">Transmembrane</keyword>
<feature type="domain" description="Glycosyltransferase 2-like" evidence="2">
    <location>
        <begin position="17"/>
        <end position="142"/>
    </location>
</feature>
<dbReference type="PANTHER" id="PTHR43646">
    <property type="entry name" value="GLYCOSYLTRANSFERASE"/>
    <property type="match status" value="1"/>
</dbReference>
<organism evidence="3 4">
    <name type="scientific">Sphingomonas rhizophila</name>
    <dbReference type="NCBI Taxonomy" id="2071607"/>
    <lineage>
        <taxon>Bacteria</taxon>
        <taxon>Pseudomonadati</taxon>
        <taxon>Pseudomonadota</taxon>
        <taxon>Alphaproteobacteria</taxon>
        <taxon>Sphingomonadales</taxon>
        <taxon>Sphingomonadaceae</taxon>
        <taxon>Sphingomonas</taxon>
    </lineage>
</organism>